<evidence type="ECO:0000313" key="4">
    <source>
        <dbReference type="EMBL" id="KAK3766149.1"/>
    </source>
</evidence>
<dbReference type="EMBL" id="JAWDGP010004256">
    <property type="protein sequence ID" value="KAK3766149.1"/>
    <property type="molecule type" value="Genomic_DNA"/>
</dbReference>
<sequence>MAGIIDLTSALVGGKLGWGYVCDDMFSSVAATVACRQLGYLSGKMGVALALTLDLDPQDRKRSFVLDDVRCKEGDANLISCDHLPLGVHNCGLSETVKVKCSR</sequence>
<feature type="disulfide bond" evidence="2">
    <location>
        <begin position="71"/>
        <end position="81"/>
    </location>
</feature>
<reference evidence="4" key="1">
    <citation type="journal article" date="2023" name="G3 (Bethesda)">
        <title>A reference genome for the long-term kleptoplast-retaining sea slug Elysia crispata morphotype clarki.</title>
        <authorList>
            <person name="Eastman K.E."/>
            <person name="Pendleton A.L."/>
            <person name="Shaikh M.A."/>
            <person name="Suttiyut T."/>
            <person name="Ogas R."/>
            <person name="Tomko P."/>
            <person name="Gavelis G."/>
            <person name="Widhalm J.R."/>
            <person name="Wisecaver J.H."/>
        </authorList>
    </citation>
    <scope>NUCLEOTIDE SEQUENCE</scope>
    <source>
        <strain evidence="4">ECLA1</strain>
    </source>
</reference>
<dbReference type="PROSITE" id="PS50287">
    <property type="entry name" value="SRCR_2"/>
    <property type="match status" value="1"/>
</dbReference>
<dbReference type="InterPro" id="IPR036772">
    <property type="entry name" value="SRCR-like_dom_sf"/>
</dbReference>
<dbReference type="InterPro" id="IPR001190">
    <property type="entry name" value="SRCR"/>
</dbReference>
<accession>A0AAE0ZB60</accession>
<feature type="domain" description="SRCR" evidence="3">
    <location>
        <begin position="1"/>
        <end position="102"/>
    </location>
</feature>
<dbReference type="Gene3D" id="3.10.250.10">
    <property type="entry name" value="SRCR-like domain"/>
    <property type="match status" value="1"/>
</dbReference>
<comment type="caution">
    <text evidence="2">Lacks conserved residue(s) required for the propagation of feature annotation.</text>
</comment>
<evidence type="ECO:0000313" key="5">
    <source>
        <dbReference type="Proteomes" id="UP001283361"/>
    </source>
</evidence>
<evidence type="ECO:0000256" key="1">
    <source>
        <dbReference type="ARBA" id="ARBA00023157"/>
    </source>
</evidence>
<protein>
    <recommendedName>
        <fullName evidence="3">SRCR domain-containing protein</fullName>
    </recommendedName>
</protein>
<dbReference type="Pfam" id="PF00530">
    <property type="entry name" value="SRCR"/>
    <property type="match status" value="1"/>
</dbReference>
<keyword evidence="1 2" id="KW-1015">Disulfide bond</keyword>
<gene>
    <name evidence="4" type="ORF">RRG08_006560</name>
</gene>
<evidence type="ECO:0000256" key="2">
    <source>
        <dbReference type="PROSITE-ProRule" id="PRU00196"/>
    </source>
</evidence>
<dbReference type="SMART" id="SM00202">
    <property type="entry name" value="SR"/>
    <property type="match status" value="1"/>
</dbReference>
<evidence type="ECO:0000259" key="3">
    <source>
        <dbReference type="PROSITE" id="PS50287"/>
    </source>
</evidence>
<organism evidence="4 5">
    <name type="scientific">Elysia crispata</name>
    <name type="common">lettuce slug</name>
    <dbReference type="NCBI Taxonomy" id="231223"/>
    <lineage>
        <taxon>Eukaryota</taxon>
        <taxon>Metazoa</taxon>
        <taxon>Spiralia</taxon>
        <taxon>Lophotrochozoa</taxon>
        <taxon>Mollusca</taxon>
        <taxon>Gastropoda</taxon>
        <taxon>Heterobranchia</taxon>
        <taxon>Euthyneura</taxon>
        <taxon>Panpulmonata</taxon>
        <taxon>Sacoglossa</taxon>
        <taxon>Placobranchoidea</taxon>
        <taxon>Plakobranchidae</taxon>
        <taxon>Elysia</taxon>
    </lineage>
</organism>
<dbReference type="AlphaFoldDB" id="A0AAE0ZB60"/>
<dbReference type="PRINTS" id="PR00258">
    <property type="entry name" value="SPERACTRCPTR"/>
</dbReference>
<dbReference type="PANTHER" id="PTHR48071:SF18">
    <property type="entry name" value="DELETED IN MALIGNANT BRAIN TUMORS 1 PROTEIN-RELATED"/>
    <property type="match status" value="1"/>
</dbReference>
<dbReference type="PANTHER" id="PTHR48071">
    <property type="entry name" value="SRCR DOMAIN-CONTAINING PROTEIN"/>
    <property type="match status" value="1"/>
</dbReference>
<dbReference type="SUPFAM" id="SSF56487">
    <property type="entry name" value="SRCR-like"/>
    <property type="match status" value="1"/>
</dbReference>
<comment type="caution">
    <text evidence="4">The sequence shown here is derived from an EMBL/GenBank/DDBJ whole genome shotgun (WGS) entry which is preliminary data.</text>
</comment>
<proteinExistence type="predicted"/>
<dbReference type="GO" id="GO:0016020">
    <property type="term" value="C:membrane"/>
    <property type="evidence" value="ECO:0007669"/>
    <property type="project" value="InterPro"/>
</dbReference>
<keyword evidence="5" id="KW-1185">Reference proteome</keyword>
<dbReference type="Proteomes" id="UP001283361">
    <property type="component" value="Unassembled WGS sequence"/>
</dbReference>
<name>A0AAE0ZB60_9GAST</name>